<dbReference type="InterPro" id="IPR015421">
    <property type="entry name" value="PyrdxlP-dep_Trfase_major"/>
</dbReference>
<evidence type="ECO:0000256" key="5">
    <source>
        <dbReference type="ARBA" id="ARBA00022898"/>
    </source>
</evidence>
<dbReference type="Gene3D" id="3.40.640.10">
    <property type="entry name" value="Type I PLP-dependent aspartate aminotransferase-like (Major domain)"/>
    <property type="match status" value="1"/>
</dbReference>
<dbReference type="AlphaFoldDB" id="A0A975BK07"/>
<evidence type="ECO:0000313" key="9">
    <source>
        <dbReference type="Proteomes" id="UP000663722"/>
    </source>
</evidence>
<dbReference type="EC" id="2.6.1.-" evidence="6"/>
<dbReference type="GO" id="GO:0030170">
    <property type="term" value="F:pyridoxal phosphate binding"/>
    <property type="evidence" value="ECO:0007669"/>
    <property type="project" value="InterPro"/>
</dbReference>
<evidence type="ECO:0000256" key="4">
    <source>
        <dbReference type="ARBA" id="ARBA00022679"/>
    </source>
</evidence>
<dbReference type="Proteomes" id="UP000663722">
    <property type="component" value="Chromosome"/>
</dbReference>
<accession>A0A975BK07</accession>
<evidence type="ECO:0000256" key="1">
    <source>
        <dbReference type="ARBA" id="ARBA00001933"/>
    </source>
</evidence>
<dbReference type="PROSITE" id="PS00018">
    <property type="entry name" value="EF_HAND_1"/>
    <property type="match status" value="1"/>
</dbReference>
<sequence length="377" mass="42161">MKLSDRIQSVEESGTVKFSSLLQKLRKQGKEIISFAIGEPEYETPGIVIESTKNALDRHKTRYGPAEGMPELRQELAKTYEGYDADNIIVSNGSKHSLYLIFQVICDPCDEVIIPRPCWTSFPQQVRLAGGKPVFADTNKSHQLDCEEIEKAITPKTKAILINTPNNPTGAVYPKTDLEKIARISSEHDLYIISDEAYDFFIYDGLKNESIFEFREIRDRVIITKSFSKSYNMTGFRVGYVAAHKNIVKAMSKCQGHCTGNVCTFAQYGALAALSLDGDVISQWQAELEKKRDIAYGYASKLFHCIRPQGAFYLFPDISNYLKNGETSEDFAADLLEKTGVAVVPGEAFGMAGHVRICYAVPENMLRKGFEKIAEAL</sequence>
<dbReference type="PANTHER" id="PTHR46383">
    <property type="entry name" value="ASPARTATE AMINOTRANSFERASE"/>
    <property type="match status" value="1"/>
</dbReference>
<organism evidence="8 9">
    <name type="scientific">Desulfonema magnum</name>
    <dbReference type="NCBI Taxonomy" id="45655"/>
    <lineage>
        <taxon>Bacteria</taxon>
        <taxon>Pseudomonadati</taxon>
        <taxon>Thermodesulfobacteriota</taxon>
        <taxon>Desulfobacteria</taxon>
        <taxon>Desulfobacterales</taxon>
        <taxon>Desulfococcaceae</taxon>
        <taxon>Desulfonema</taxon>
    </lineage>
</organism>
<dbReference type="InterPro" id="IPR004838">
    <property type="entry name" value="NHTrfase_class1_PyrdxlP-BS"/>
</dbReference>
<proteinExistence type="inferred from homology"/>
<dbReference type="SUPFAM" id="SSF53383">
    <property type="entry name" value="PLP-dependent transferases"/>
    <property type="match status" value="1"/>
</dbReference>
<keyword evidence="9" id="KW-1185">Reference proteome</keyword>
<dbReference type="InterPro" id="IPR004839">
    <property type="entry name" value="Aminotransferase_I/II_large"/>
</dbReference>
<dbReference type="PROSITE" id="PS00105">
    <property type="entry name" value="AA_TRANSFER_CLASS_1"/>
    <property type="match status" value="1"/>
</dbReference>
<dbReference type="FunFam" id="3.40.640.10:FF:000033">
    <property type="entry name" value="Aspartate aminotransferase"/>
    <property type="match status" value="1"/>
</dbReference>
<evidence type="ECO:0000256" key="3">
    <source>
        <dbReference type="ARBA" id="ARBA00022576"/>
    </source>
</evidence>
<keyword evidence="4 6" id="KW-0808">Transferase</keyword>
<protein>
    <recommendedName>
        <fullName evidence="6">Aminotransferase</fullName>
        <ecNumber evidence="6">2.6.1.-</ecNumber>
    </recommendedName>
</protein>
<keyword evidence="5" id="KW-0663">Pyridoxal phosphate</keyword>
<keyword evidence="3 6" id="KW-0032">Aminotransferase</keyword>
<dbReference type="RefSeq" id="WP_207682438.1">
    <property type="nucleotide sequence ID" value="NZ_CP061800.1"/>
</dbReference>
<name>A0A975BK07_9BACT</name>
<dbReference type="InterPro" id="IPR015424">
    <property type="entry name" value="PyrdxlP-dep_Trfase"/>
</dbReference>
<reference evidence="8" key="1">
    <citation type="journal article" date="2021" name="Microb. Physiol.">
        <title>Proteogenomic Insights into the Physiology of Marine, Sulfate-Reducing, Filamentous Desulfonema limicola and Desulfonema magnum.</title>
        <authorList>
            <person name="Schnaars V."/>
            <person name="Wohlbrand L."/>
            <person name="Scheve S."/>
            <person name="Hinrichs C."/>
            <person name="Reinhardt R."/>
            <person name="Rabus R."/>
        </authorList>
    </citation>
    <scope>NUCLEOTIDE SEQUENCE</scope>
    <source>
        <strain evidence="8">4be13</strain>
    </source>
</reference>
<evidence type="ECO:0000259" key="7">
    <source>
        <dbReference type="Pfam" id="PF00155"/>
    </source>
</evidence>
<dbReference type="GO" id="GO:0006520">
    <property type="term" value="P:amino acid metabolic process"/>
    <property type="evidence" value="ECO:0007669"/>
    <property type="project" value="InterPro"/>
</dbReference>
<evidence type="ECO:0000256" key="6">
    <source>
        <dbReference type="RuleBase" id="RU000481"/>
    </source>
</evidence>
<evidence type="ECO:0000313" key="8">
    <source>
        <dbReference type="EMBL" id="QTA87094.1"/>
    </source>
</evidence>
<dbReference type="InterPro" id="IPR018247">
    <property type="entry name" value="EF_Hand_1_Ca_BS"/>
</dbReference>
<dbReference type="KEGG" id="dmm:dnm_031220"/>
<comment type="cofactor">
    <cofactor evidence="1 6">
        <name>pyridoxal 5'-phosphate</name>
        <dbReference type="ChEBI" id="CHEBI:597326"/>
    </cofactor>
</comment>
<dbReference type="EMBL" id="CP061800">
    <property type="protein sequence ID" value="QTA87094.1"/>
    <property type="molecule type" value="Genomic_DNA"/>
</dbReference>
<gene>
    <name evidence="8" type="ORF">dnm_031220</name>
</gene>
<dbReference type="InterPro" id="IPR050596">
    <property type="entry name" value="AspAT/PAT-like"/>
</dbReference>
<dbReference type="InterPro" id="IPR015422">
    <property type="entry name" value="PyrdxlP-dep_Trfase_small"/>
</dbReference>
<dbReference type="Pfam" id="PF00155">
    <property type="entry name" value="Aminotran_1_2"/>
    <property type="match status" value="1"/>
</dbReference>
<dbReference type="CDD" id="cd00609">
    <property type="entry name" value="AAT_like"/>
    <property type="match status" value="1"/>
</dbReference>
<evidence type="ECO:0000256" key="2">
    <source>
        <dbReference type="ARBA" id="ARBA00007441"/>
    </source>
</evidence>
<comment type="similarity">
    <text evidence="2 6">Belongs to the class-I pyridoxal-phosphate-dependent aminotransferase family.</text>
</comment>
<dbReference type="GO" id="GO:0008483">
    <property type="term" value="F:transaminase activity"/>
    <property type="evidence" value="ECO:0007669"/>
    <property type="project" value="UniProtKB-KW"/>
</dbReference>
<dbReference type="Gene3D" id="3.90.1150.10">
    <property type="entry name" value="Aspartate Aminotransferase, domain 1"/>
    <property type="match status" value="1"/>
</dbReference>
<dbReference type="PANTHER" id="PTHR46383:SF1">
    <property type="entry name" value="ASPARTATE AMINOTRANSFERASE"/>
    <property type="match status" value="1"/>
</dbReference>
<feature type="domain" description="Aminotransferase class I/classII large" evidence="7">
    <location>
        <begin position="31"/>
        <end position="373"/>
    </location>
</feature>